<dbReference type="InterPro" id="IPR001810">
    <property type="entry name" value="F-box_dom"/>
</dbReference>
<accession>A0A0N5CGU1</accession>
<dbReference type="WBParaSite" id="SPAL_0001706600.1">
    <property type="protein sequence ID" value="SPAL_0001706600.1"/>
    <property type="gene ID" value="SPAL_0001706600"/>
</dbReference>
<dbReference type="Gene3D" id="1.20.1280.50">
    <property type="match status" value="1"/>
</dbReference>
<reference evidence="3" key="1">
    <citation type="submission" date="2017-02" db="UniProtKB">
        <authorList>
            <consortium name="WormBaseParasite"/>
        </authorList>
    </citation>
    <scope>IDENTIFICATION</scope>
</reference>
<keyword evidence="2" id="KW-1185">Reference proteome</keyword>
<dbReference type="CDD" id="cd09917">
    <property type="entry name" value="F-box_SF"/>
    <property type="match status" value="1"/>
</dbReference>
<name>A0A0N5CGU1_STREA</name>
<feature type="domain" description="F-box" evidence="1">
    <location>
        <begin position="13"/>
        <end position="57"/>
    </location>
</feature>
<evidence type="ECO:0000313" key="2">
    <source>
        <dbReference type="Proteomes" id="UP000046392"/>
    </source>
</evidence>
<dbReference type="Pfam" id="PF12937">
    <property type="entry name" value="F-box-like"/>
    <property type="match status" value="1"/>
</dbReference>
<organism evidence="2 3">
    <name type="scientific">Strongyloides papillosus</name>
    <name type="common">Intestinal threadworm</name>
    <dbReference type="NCBI Taxonomy" id="174720"/>
    <lineage>
        <taxon>Eukaryota</taxon>
        <taxon>Metazoa</taxon>
        <taxon>Ecdysozoa</taxon>
        <taxon>Nematoda</taxon>
        <taxon>Chromadorea</taxon>
        <taxon>Rhabditida</taxon>
        <taxon>Tylenchina</taxon>
        <taxon>Panagrolaimomorpha</taxon>
        <taxon>Strongyloidoidea</taxon>
        <taxon>Strongyloididae</taxon>
        <taxon>Strongyloides</taxon>
    </lineage>
</organism>
<dbReference type="SUPFAM" id="SSF81383">
    <property type="entry name" value="F-box domain"/>
    <property type="match status" value="1"/>
</dbReference>
<evidence type="ECO:0000259" key="1">
    <source>
        <dbReference type="PROSITE" id="PS50181"/>
    </source>
</evidence>
<evidence type="ECO:0000313" key="3">
    <source>
        <dbReference type="WBParaSite" id="SPAL_0001706600.1"/>
    </source>
</evidence>
<sequence length="190" mass="22186">MDSNSDEICSEVQDDLSVLPDDALLLIFWELSLKDILHVNFVSKRFYGVVHKNYHRLRRREVHSISTKYNESCDNYPFHLEMTIRSVEDRDSHAIRHDDKKAKSIKSFDERTGFLKMFDIRNLDNFIVPVADNLDIFAILNRSFQAGTKIGEMVILELPENFSGGSEHSLRNFLRSRSFLSNIYVLLQQD</sequence>
<dbReference type="AlphaFoldDB" id="A0A0N5CGU1"/>
<dbReference type="SMART" id="SM00256">
    <property type="entry name" value="FBOX"/>
    <property type="match status" value="1"/>
</dbReference>
<dbReference type="PROSITE" id="PS50181">
    <property type="entry name" value="FBOX"/>
    <property type="match status" value="1"/>
</dbReference>
<dbReference type="InterPro" id="IPR036047">
    <property type="entry name" value="F-box-like_dom_sf"/>
</dbReference>
<protein>
    <submittedName>
        <fullName evidence="3">F-box domain-containing protein</fullName>
    </submittedName>
</protein>
<proteinExistence type="predicted"/>
<dbReference type="Proteomes" id="UP000046392">
    <property type="component" value="Unplaced"/>
</dbReference>